<keyword evidence="1" id="KW-0479">Metal-binding</keyword>
<evidence type="ECO:0000256" key="1">
    <source>
        <dbReference type="ARBA" id="ARBA00022723"/>
    </source>
</evidence>
<dbReference type="InterPro" id="IPR001841">
    <property type="entry name" value="Znf_RING"/>
</dbReference>
<dbReference type="PANTHER" id="PTHR12109">
    <property type="entry name" value="RING FINGER PROTEIN 141-RELATED"/>
    <property type="match status" value="1"/>
</dbReference>
<comment type="caution">
    <text evidence="7">The sequence shown here is derived from an EMBL/GenBank/DDBJ whole genome shotgun (WGS) entry which is preliminary data.</text>
</comment>
<dbReference type="GO" id="GO:0008270">
    <property type="term" value="F:zinc ion binding"/>
    <property type="evidence" value="ECO:0007669"/>
    <property type="project" value="UniProtKB-KW"/>
</dbReference>
<proteinExistence type="predicted"/>
<accession>A0A8J2K4C3</accession>
<dbReference type="PROSITE" id="PS00518">
    <property type="entry name" value="ZF_RING_1"/>
    <property type="match status" value="1"/>
</dbReference>
<evidence type="ECO:0000259" key="6">
    <source>
        <dbReference type="PROSITE" id="PS50089"/>
    </source>
</evidence>
<feature type="transmembrane region" description="Helical" evidence="5">
    <location>
        <begin position="161"/>
        <end position="181"/>
    </location>
</feature>
<organism evidence="7 8">
    <name type="scientific">Allacma fusca</name>
    <dbReference type="NCBI Taxonomy" id="39272"/>
    <lineage>
        <taxon>Eukaryota</taxon>
        <taxon>Metazoa</taxon>
        <taxon>Ecdysozoa</taxon>
        <taxon>Arthropoda</taxon>
        <taxon>Hexapoda</taxon>
        <taxon>Collembola</taxon>
        <taxon>Symphypleona</taxon>
        <taxon>Sminthuridae</taxon>
        <taxon>Allacma</taxon>
    </lineage>
</organism>
<keyword evidence="5" id="KW-1133">Transmembrane helix</keyword>
<dbReference type="OrthoDB" id="654191at2759"/>
<protein>
    <recommendedName>
        <fullName evidence="6">RING-type domain-containing protein</fullName>
    </recommendedName>
</protein>
<keyword evidence="2 4" id="KW-0863">Zinc-finger</keyword>
<dbReference type="InterPro" id="IPR017907">
    <property type="entry name" value="Znf_RING_CS"/>
</dbReference>
<evidence type="ECO:0000313" key="7">
    <source>
        <dbReference type="EMBL" id="CAG7729418.1"/>
    </source>
</evidence>
<evidence type="ECO:0000256" key="3">
    <source>
        <dbReference type="ARBA" id="ARBA00022833"/>
    </source>
</evidence>
<evidence type="ECO:0000256" key="4">
    <source>
        <dbReference type="PROSITE-ProRule" id="PRU00175"/>
    </source>
</evidence>
<dbReference type="SMART" id="SM00184">
    <property type="entry name" value="RING"/>
    <property type="match status" value="1"/>
</dbReference>
<keyword evidence="3" id="KW-0862">Zinc</keyword>
<evidence type="ECO:0000313" key="8">
    <source>
        <dbReference type="Proteomes" id="UP000708208"/>
    </source>
</evidence>
<reference evidence="7" key="1">
    <citation type="submission" date="2021-06" db="EMBL/GenBank/DDBJ databases">
        <authorList>
            <person name="Hodson N. C."/>
            <person name="Mongue J. A."/>
            <person name="Jaron S. K."/>
        </authorList>
    </citation>
    <scope>NUCLEOTIDE SEQUENCE</scope>
</reference>
<sequence length="526" mass="60883">MAGENFITRQPEPFPIVTNRSKISHQSKDFCMKVNDCPYTVIEIENQIKHGHTAQTENSDFEKAQRCYHYTRNGRQQLFPRSKKRRELSPSKRFAKCKRNRLYPQVEKPVRRIIDTTVLSGRPESSSQHMISEEQMYRQLDLLSRECVDLSRARNKNVDGIPLLICIIMLIIAALLVYFIIEELQDSYSTIKRNSSVIMKESSRSQKLKAAARIASGLPPPTGSFIYLNFKTEIRMQDANTISRKFTVLNQLVNPLQSRCSFSESDLQKLFPSRKKKRLSERDLHDYLQRINSTASKLSGTSGSESNEEQNVTVSISDIIKENNLSENITSKNQLSHLIYTVFIGIFYKAVKSHFVCPICNELLRKPKMLPACGHMFCSHCLAAWFTNSSLRSCPVCRKFSALNQAPVPNCTVRTFIEKTEKLRKYFKDQRGRRDDHQNHALLTILGLPPNETNQSLIAYLTPGYQSFESKSLQNIQRKWVFEQLFHNLRFAQRQDTNRFFVTKPPSVTALQIYRQQILQGLCWQY</sequence>
<keyword evidence="5" id="KW-0812">Transmembrane</keyword>
<feature type="domain" description="RING-type" evidence="6">
    <location>
        <begin position="357"/>
        <end position="398"/>
    </location>
</feature>
<name>A0A8J2K4C3_9HEXA</name>
<keyword evidence="8" id="KW-1185">Reference proteome</keyword>
<evidence type="ECO:0000256" key="2">
    <source>
        <dbReference type="ARBA" id="ARBA00022771"/>
    </source>
</evidence>
<dbReference type="InterPro" id="IPR047126">
    <property type="entry name" value="RNF141-like"/>
</dbReference>
<dbReference type="PANTHER" id="PTHR12109:SF5">
    <property type="entry name" value="RING-TYPE DOMAIN-CONTAINING PROTEIN"/>
    <property type="match status" value="1"/>
</dbReference>
<dbReference type="EMBL" id="CAJVCH010178092">
    <property type="protein sequence ID" value="CAG7729418.1"/>
    <property type="molecule type" value="Genomic_DNA"/>
</dbReference>
<dbReference type="AlphaFoldDB" id="A0A8J2K4C3"/>
<dbReference type="PROSITE" id="PS50089">
    <property type="entry name" value="ZF_RING_2"/>
    <property type="match status" value="1"/>
</dbReference>
<dbReference type="Pfam" id="PF13639">
    <property type="entry name" value="zf-RING_2"/>
    <property type="match status" value="1"/>
</dbReference>
<keyword evidence="5" id="KW-0472">Membrane</keyword>
<evidence type="ECO:0000256" key="5">
    <source>
        <dbReference type="SAM" id="Phobius"/>
    </source>
</evidence>
<gene>
    <name evidence="7" type="ORF">AFUS01_LOCUS18134</name>
</gene>
<dbReference type="Proteomes" id="UP000708208">
    <property type="component" value="Unassembled WGS sequence"/>
</dbReference>